<dbReference type="PANTHER" id="PTHR19346:SF4">
    <property type="entry name" value="SUGAR PHOSPHATE TRANSPORTER DOMAIN-CONTAINING PROTEIN"/>
    <property type="match status" value="1"/>
</dbReference>
<gene>
    <name evidence="3" type="ORF">VKT23_003376</name>
</gene>
<proteinExistence type="predicted"/>
<keyword evidence="4" id="KW-1185">Reference proteome</keyword>
<feature type="transmembrane region" description="Helical" evidence="1">
    <location>
        <begin position="207"/>
        <end position="227"/>
    </location>
</feature>
<feature type="signal peptide" evidence="2">
    <location>
        <begin position="1"/>
        <end position="28"/>
    </location>
</feature>
<sequence length="393" mass="42346">MSSPASQLGSKLTAFVFTLTLLAFVVESQLTQYVETTLSYTHPYFIFYLVHSCFIISFPCHLLYLTQTSGRPASDFIKGLKLAIIDHFSPRRSVGSLEVAKFPLYKFLCVVVALTAAVTFPALLWFAAMTLSSVTDVTAIWNTNAFFSYLISVKAFGLKWETRKLGAVVLATAGVLAVVYGGSTSSDESHSASTTLPNPDVKPSKPLIGDLMTLVASVGYAGYQVFYKKYAALAEPKDPDDENYEPLPGPETAANVASSADDEDAVYPPPYGLHSNLLTFTIGLCTMVLLWIPIPFLHWFDIEPFALPQNATTVGVILAIILSGSVFNAGFMILLATLGPIITSVGGLLTIVFVFISDVALGATEALTLWSVMGSATIIAAFGVLAYDILNRR</sequence>
<feature type="transmembrane region" description="Helical" evidence="1">
    <location>
        <begin position="44"/>
        <end position="65"/>
    </location>
</feature>
<evidence type="ECO:0000256" key="1">
    <source>
        <dbReference type="SAM" id="Phobius"/>
    </source>
</evidence>
<dbReference type="InterPro" id="IPR026505">
    <property type="entry name" value="Solute_c_fam_35_mem_F3/F4"/>
</dbReference>
<evidence type="ECO:0008006" key="5">
    <source>
        <dbReference type="Google" id="ProtNLM"/>
    </source>
</evidence>
<keyword evidence="1" id="KW-0812">Transmembrane</keyword>
<reference evidence="3 4" key="1">
    <citation type="submission" date="2024-01" db="EMBL/GenBank/DDBJ databases">
        <title>A draft genome for the cacao thread blight pathogen Marasmiellus scandens.</title>
        <authorList>
            <person name="Baruah I.K."/>
            <person name="Leung J."/>
            <person name="Bukari Y."/>
            <person name="Amoako-Attah I."/>
            <person name="Meinhardt L.W."/>
            <person name="Bailey B.A."/>
            <person name="Cohen S.P."/>
        </authorList>
    </citation>
    <scope>NUCLEOTIDE SEQUENCE [LARGE SCALE GENOMIC DNA]</scope>
    <source>
        <strain evidence="3 4">GH-19</strain>
    </source>
</reference>
<dbReference type="EMBL" id="JBANRG010000003">
    <property type="protein sequence ID" value="KAK7468877.1"/>
    <property type="molecule type" value="Genomic_DNA"/>
</dbReference>
<feature type="transmembrane region" description="Helical" evidence="1">
    <location>
        <begin position="107"/>
        <end position="127"/>
    </location>
</feature>
<name>A0ABR1JZC3_9AGAR</name>
<feature type="transmembrane region" description="Helical" evidence="1">
    <location>
        <begin position="341"/>
        <end position="361"/>
    </location>
</feature>
<dbReference type="Proteomes" id="UP001498398">
    <property type="component" value="Unassembled WGS sequence"/>
</dbReference>
<keyword evidence="2" id="KW-0732">Signal</keyword>
<accession>A0ABR1JZC3</accession>
<dbReference type="PANTHER" id="PTHR19346">
    <property type="entry name" value="SUGAR PHOSPHATE TRANSPORTER DOMAIN-CONTAINING PROTEIN"/>
    <property type="match status" value="1"/>
</dbReference>
<keyword evidence="1" id="KW-0472">Membrane</keyword>
<feature type="transmembrane region" description="Helical" evidence="1">
    <location>
        <begin position="277"/>
        <end position="300"/>
    </location>
</feature>
<evidence type="ECO:0000313" key="3">
    <source>
        <dbReference type="EMBL" id="KAK7468877.1"/>
    </source>
</evidence>
<protein>
    <recommendedName>
        <fullName evidence="5">EamA domain-containing protein</fullName>
    </recommendedName>
</protein>
<comment type="caution">
    <text evidence="3">The sequence shown here is derived from an EMBL/GenBank/DDBJ whole genome shotgun (WGS) entry which is preliminary data.</text>
</comment>
<feature type="chain" id="PRO_5046105600" description="EamA domain-containing protein" evidence="2">
    <location>
        <begin position="29"/>
        <end position="393"/>
    </location>
</feature>
<keyword evidence="1" id="KW-1133">Transmembrane helix</keyword>
<feature type="transmembrane region" description="Helical" evidence="1">
    <location>
        <begin position="165"/>
        <end position="183"/>
    </location>
</feature>
<organism evidence="3 4">
    <name type="scientific">Marasmiellus scandens</name>
    <dbReference type="NCBI Taxonomy" id="2682957"/>
    <lineage>
        <taxon>Eukaryota</taxon>
        <taxon>Fungi</taxon>
        <taxon>Dikarya</taxon>
        <taxon>Basidiomycota</taxon>
        <taxon>Agaricomycotina</taxon>
        <taxon>Agaricomycetes</taxon>
        <taxon>Agaricomycetidae</taxon>
        <taxon>Agaricales</taxon>
        <taxon>Marasmiineae</taxon>
        <taxon>Omphalotaceae</taxon>
        <taxon>Marasmiellus</taxon>
    </lineage>
</organism>
<feature type="transmembrane region" description="Helical" evidence="1">
    <location>
        <begin position="312"/>
        <end position="334"/>
    </location>
</feature>
<feature type="transmembrane region" description="Helical" evidence="1">
    <location>
        <begin position="139"/>
        <end position="158"/>
    </location>
</feature>
<feature type="transmembrane region" description="Helical" evidence="1">
    <location>
        <begin position="367"/>
        <end position="390"/>
    </location>
</feature>
<evidence type="ECO:0000256" key="2">
    <source>
        <dbReference type="SAM" id="SignalP"/>
    </source>
</evidence>
<evidence type="ECO:0000313" key="4">
    <source>
        <dbReference type="Proteomes" id="UP001498398"/>
    </source>
</evidence>